<evidence type="ECO:0000313" key="8">
    <source>
        <dbReference type="Proteomes" id="UP000572817"/>
    </source>
</evidence>
<keyword evidence="8" id="KW-1185">Reference proteome</keyword>
<evidence type="ECO:0000256" key="6">
    <source>
        <dbReference type="ARBA" id="ARBA00023136"/>
    </source>
</evidence>
<evidence type="ECO:0000256" key="4">
    <source>
        <dbReference type="ARBA" id="ARBA00022824"/>
    </source>
</evidence>
<evidence type="ECO:0000256" key="5">
    <source>
        <dbReference type="ARBA" id="ARBA00023128"/>
    </source>
</evidence>
<gene>
    <name evidence="7" type="ORF">GTA08_BOTSDO13243</name>
</gene>
<protein>
    <submittedName>
        <fullName evidence="7">Nacht and ankyrin domain containing protein</fullName>
    </submittedName>
</protein>
<dbReference type="Gene3D" id="3.40.50.1820">
    <property type="entry name" value="alpha/beta hydrolase"/>
    <property type="match status" value="1"/>
</dbReference>
<evidence type="ECO:0000313" key="7">
    <source>
        <dbReference type="EMBL" id="KAF4311198.1"/>
    </source>
</evidence>
<name>A0A8H4J322_9PEZI</name>
<dbReference type="PANTHER" id="PTHR48182">
    <property type="entry name" value="PROTEIN SERAC1"/>
    <property type="match status" value="1"/>
</dbReference>
<dbReference type="Proteomes" id="UP000572817">
    <property type="component" value="Unassembled WGS sequence"/>
</dbReference>
<dbReference type="InterPro" id="IPR029058">
    <property type="entry name" value="AB_hydrolase_fold"/>
</dbReference>
<dbReference type="InterPro" id="IPR052374">
    <property type="entry name" value="SERAC1"/>
</dbReference>
<dbReference type="SUPFAM" id="SSF53474">
    <property type="entry name" value="alpha/beta-Hydrolases"/>
    <property type="match status" value="1"/>
</dbReference>
<evidence type="ECO:0000256" key="1">
    <source>
        <dbReference type="ARBA" id="ARBA00004173"/>
    </source>
</evidence>
<organism evidence="7 8">
    <name type="scientific">Botryosphaeria dothidea</name>
    <dbReference type="NCBI Taxonomy" id="55169"/>
    <lineage>
        <taxon>Eukaryota</taxon>
        <taxon>Fungi</taxon>
        <taxon>Dikarya</taxon>
        <taxon>Ascomycota</taxon>
        <taxon>Pezizomycotina</taxon>
        <taxon>Dothideomycetes</taxon>
        <taxon>Dothideomycetes incertae sedis</taxon>
        <taxon>Botryosphaeriales</taxon>
        <taxon>Botryosphaeriaceae</taxon>
        <taxon>Botryosphaeria</taxon>
    </lineage>
</organism>
<evidence type="ECO:0000256" key="2">
    <source>
        <dbReference type="ARBA" id="ARBA00004240"/>
    </source>
</evidence>
<dbReference type="EMBL" id="WWBZ02000011">
    <property type="protein sequence ID" value="KAF4311198.1"/>
    <property type="molecule type" value="Genomic_DNA"/>
</dbReference>
<reference evidence="7" key="1">
    <citation type="submission" date="2020-04" db="EMBL/GenBank/DDBJ databases">
        <title>Genome Assembly and Annotation of Botryosphaeria dothidea sdau 11-99, a Latent Pathogen of Apple Fruit Ring Rot in China.</title>
        <authorList>
            <person name="Yu C."/>
            <person name="Diao Y."/>
            <person name="Lu Q."/>
            <person name="Zhao J."/>
            <person name="Cui S."/>
            <person name="Peng C."/>
            <person name="He B."/>
            <person name="Liu H."/>
        </authorList>
    </citation>
    <scope>NUCLEOTIDE SEQUENCE [LARGE SCALE GENOMIC DNA]</scope>
    <source>
        <strain evidence="7">Sdau11-99</strain>
    </source>
</reference>
<comment type="subcellular location">
    <subcellularLocation>
        <location evidence="2">Endoplasmic reticulum</location>
    </subcellularLocation>
    <subcellularLocation>
        <location evidence="3">Membrane</location>
    </subcellularLocation>
    <subcellularLocation>
        <location evidence="1">Mitochondrion</location>
    </subcellularLocation>
</comment>
<keyword evidence="6" id="KW-0472">Membrane</keyword>
<proteinExistence type="predicted"/>
<dbReference type="GO" id="GO:0005739">
    <property type="term" value="C:mitochondrion"/>
    <property type="evidence" value="ECO:0007669"/>
    <property type="project" value="UniProtKB-SubCell"/>
</dbReference>
<sequence>MPIINGSSLLINNQQIPIGSNNSSVQELVARALSIRDDVDCRVRSLADDPHLADEMVATLEFSPIPPRLRSVAGDSELDMCVDDMDLVFDAHFGGFTLLETGCDLDVVAISGLNGHAFGSFKKRNGTFMWLRDGLSRDLPNARVLIYGYDSHLVNSTSFQNVLDIGGKFHSALRAIRKGSKRPLVIVSHSLGGIIVREAISLMAKSFLEEDRNTHQMISGILFFGVPSQGMDIQSLIPMVGDQPNRALLDSLGPNSTVLRKQSEDLCTIVNSAPFEIVNFYETQMSQTARLSVTGKWEMNGPSTILVTAHSAANGQLHNSERYHVHAVDRTHSEIVKFGSRRDETYTIVLDHLRRMLRSAQESLTAGEAKALQIVNDLETLLGSLPGSASTIRICFSCRHYPQITFDDAERISMEKVNQDDIALFTQKSISNISRLTDAEKDILHAEIVRRSKGVFQWAALVVQNVRRMKLKGKSFRFILESVQQVPDDLNRLYGELLALAENRTQTVKLFQWVLYARNPLSISELRHALSLDQEMSEYSIAQYEEHPEYPSEEDMENVLNDLSRAVWLSSKTQT</sequence>
<dbReference type="AlphaFoldDB" id="A0A8H4J322"/>
<keyword evidence="4" id="KW-0256">Endoplasmic reticulum</keyword>
<comment type="caution">
    <text evidence="7">The sequence shown here is derived from an EMBL/GenBank/DDBJ whole genome shotgun (WGS) entry which is preliminary data.</text>
</comment>
<dbReference type="OrthoDB" id="1658288at2759"/>
<accession>A0A8H4J322</accession>
<dbReference type="GO" id="GO:0016020">
    <property type="term" value="C:membrane"/>
    <property type="evidence" value="ECO:0007669"/>
    <property type="project" value="UniProtKB-SubCell"/>
</dbReference>
<dbReference type="PANTHER" id="PTHR48182:SF2">
    <property type="entry name" value="PROTEIN SERAC1"/>
    <property type="match status" value="1"/>
</dbReference>
<keyword evidence="5" id="KW-0496">Mitochondrion</keyword>
<dbReference type="GO" id="GO:0005783">
    <property type="term" value="C:endoplasmic reticulum"/>
    <property type="evidence" value="ECO:0007669"/>
    <property type="project" value="UniProtKB-SubCell"/>
</dbReference>
<evidence type="ECO:0000256" key="3">
    <source>
        <dbReference type="ARBA" id="ARBA00004370"/>
    </source>
</evidence>